<reference evidence="2 3" key="1">
    <citation type="journal article" date="2020" name="Nature">
        <title>Six reference-quality genomes reveal evolution of bat adaptations.</title>
        <authorList>
            <person name="Jebb D."/>
            <person name="Huang Z."/>
            <person name="Pippel M."/>
            <person name="Hughes G.M."/>
            <person name="Lavrichenko K."/>
            <person name="Devanna P."/>
            <person name="Winkler S."/>
            <person name="Jermiin L.S."/>
            <person name="Skirmuntt E.C."/>
            <person name="Katzourakis A."/>
            <person name="Burkitt-Gray L."/>
            <person name="Ray D.A."/>
            <person name="Sullivan K.A.M."/>
            <person name="Roscito J.G."/>
            <person name="Kirilenko B.M."/>
            <person name="Davalos L.M."/>
            <person name="Corthals A.P."/>
            <person name="Power M.L."/>
            <person name="Jones G."/>
            <person name="Ransome R.D."/>
            <person name="Dechmann D.K.N."/>
            <person name="Locatelli A.G."/>
            <person name="Puechmaille S.J."/>
            <person name="Fedrigo O."/>
            <person name="Jarvis E.D."/>
            <person name="Hiller M."/>
            <person name="Vernes S.C."/>
            <person name="Myers E.W."/>
            <person name="Teeling E.C."/>
        </authorList>
    </citation>
    <scope>NUCLEOTIDE SEQUENCE [LARGE SCALE GENOMIC DNA]</scope>
    <source>
        <strain evidence="2">MMyoMyo1</strain>
        <tissue evidence="2">Flight muscle</tissue>
    </source>
</reference>
<proteinExistence type="predicted"/>
<keyword evidence="3" id="KW-1185">Reference proteome</keyword>
<protein>
    <submittedName>
        <fullName evidence="2">Uncharacterized protein</fullName>
    </submittedName>
</protein>
<dbReference type="AlphaFoldDB" id="A0A7J7VZ60"/>
<evidence type="ECO:0000313" key="3">
    <source>
        <dbReference type="Proteomes" id="UP000527355"/>
    </source>
</evidence>
<gene>
    <name evidence="2" type="ORF">mMyoMyo1_012299</name>
</gene>
<evidence type="ECO:0000256" key="1">
    <source>
        <dbReference type="SAM" id="MobiDB-lite"/>
    </source>
</evidence>
<name>A0A7J7VZ60_MYOMY</name>
<accession>A0A7J7VZ60</accession>
<sequence>MNCVCVCVRVCAAQMYLQHKVWVEFYEEERKEMRGAEGEGRDGGRGACSLKGRGSRDTHSPHTRPQHTQPTDTQHTAQCTPHTLLTHNVTHTIHTTHIGSATVGGSAMNPWRKGGREWLRKTDRPGTKGLTQLYRQTCTHTSMGAHGRTGARVNLQYEFCM</sequence>
<feature type="compositionally biased region" description="Low complexity" evidence="1">
    <location>
        <begin position="66"/>
        <end position="77"/>
    </location>
</feature>
<feature type="compositionally biased region" description="Basic and acidic residues" evidence="1">
    <location>
        <begin position="34"/>
        <end position="44"/>
    </location>
</feature>
<dbReference type="Proteomes" id="UP000527355">
    <property type="component" value="Unassembled WGS sequence"/>
</dbReference>
<organism evidence="2 3">
    <name type="scientific">Myotis myotis</name>
    <name type="common">Greater mouse-eared bat</name>
    <name type="synonym">Vespertilio myotis</name>
    <dbReference type="NCBI Taxonomy" id="51298"/>
    <lineage>
        <taxon>Eukaryota</taxon>
        <taxon>Metazoa</taxon>
        <taxon>Chordata</taxon>
        <taxon>Craniata</taxon>
        <taxon>Vertebrata</taxon>
        <taxon>Euteleostomi</taxon>
        <taxon>Mammalia</taxon>
        <taxon>Eutheria</taxon>
        <taxon>Laurasiatheria</taxon>
        <taxon>Chiroptera</taxon>
        <taxon>Yangochiroptera</taxon>
        <taxon>Vespertilionidae</taxon>
        <taxon>Myotis</taxon>
    </lineage>
</organism>
<dbReference type="EMBL" id="JABWUV010000009">
    <property type="protein sequence ID" value="KAF6330308.1"/>
    <property type="molecule type" value="Genomic_DNA"/>
</dbReference>
<comment type="caution">
    <text evidence="2">The sequence shown here is derived from an EMBL/GenBank/DDBJ whole genome shotgun (WGS) entry which is preliminary data.</text>
</comment>
<evidence type="ECO:0000313" key="2">
    <source>
        <dbReference type="EMBL" id="KAF6330308.1"/>
    </source>
</evidence>
<feature type="region of interest" description="Disordered" evidence="1">
    <location>
        <begin position="34"/>
        <end position="77"/>
    </location>
</feature>